<sequence length="173" mass="17133">MRGLRTAAAVAAAVALAAGAGTGVASAAAPAGAGECQPGTLKATTTDAGGSQHGMSHSGTYLRVQNTGKAACAISGYPGLALEGAGHTALKTTVRHGDTYFAKDPGVHRVTLKPGQSAYADLVWTHTGAGTAHAKSLQISPTGSNAHSVVPFDQEVDNGTLSVTAWSAKLPTS</sequence>
<dbReference type="Proteomes" id="UP000829494">
    <property type="component" value="Chromosome"/>
</dbReference>
<feature type="signal peptide" evidence="1">
    <location>
        <begin position="1"/>
        <end position="27"/>
    </location>
</feature>
<dbReference type="EMBL" id="CP094298">
    <property type="protein sequence ID" value="UNZ07647.1"/>
    <property type="molecule type" value="Genomic_DNA"/>
</dbReference>
<gene>
    <name evidence="3" type="ORF">SRIMR7_36385</name>
</gene>
<evidence type="ECO:0000256" key="1">
    <source>
        <dbReference type="SAM" id="SignalP"/>
    </source>
</evidence>
<keyword evidence="4" id="KW-1185">Reference proteome</keyword>
<name>A0ABY3ZE39_STRRM</name>
<feature type="chain" id="PRO_5047508345" description="DUF4232 domain-containing protein" evidence="1">
    <location>
        <begin position="28"/>
        <end position="173"/>
    </location>
</feature>
<dbReference type="Pfam" id="PF14016">
    <property type="entry name" value="DUF4232"/>
    <property type="match status" value="1"/>
</dbReference>
<accession>A0ABY3ZE39</accession>
<evidence type="ECO:0000313" key="4">
    <source>
        <dbReference type="Proteomes" id="UP000829494"/>
    </source>
</evidence>
<dbReference type="GeneID" id="66853211"/>
<reference evidence="3 4" key="1">
    <citation type="submission" date="2022-03" db="EMBL/GenBank/DDBJ databases">
        <title>Complete genome of Streptomyces rimosus ssp. rimosus R7 (=ATCC 10970).</title>
        <authorList>
            <person name="Beganovic S."/>
            <person name="Ruckert C."/>
            <person name="Busche T."/>
            <person name="Kalinowski J."/>
            <person name="Wittmann C."/>
        </authorList>
    </citation>
    <scope>NUCLEOTIDE SEQUENCE [LARGE SCALE GENOMIC DNA]</scope>
    <source>
        <strain evidence="3 4">R7</strain>
    </source>
</reference>
<keyword evidence="1" id="KW-0732">Signal</keyword>
<feature type="domain" description="DUF4232" evidence="2">
    <location>
        <begin position="36"/>
        <end position="166"/>
    </location>
</feature>
<protein>
    <recommendedName>
        <fullName evidence="2">DUF4232 domain-containing protein</fullName>
    </recommendedName>
</protein>
<dbReference type="RefSeq" id="WP_003986373.1">
    <property type="nucleotide sequence ID" value="NZ_CP043497.1"/>
</dbReference>
<evidence type="ECO:0000313" key="3">
    <source>
        <dbReference type="EMBL" id="UNZ07647.1"/>
    </source>
</evidence>
<organism evidence="3 4">
    <name type="scientific">Streptomyces rimosus subsp. rimosus</name>
    <dbReference type="NCBI Taxonomy" id="132474"/>
    <lineage>
        <taxon>Bacteria</taxon>
        <taxon>Bacillati</taxon>
        <taxon>Actinomycetota</taxon>
        <taxon>Actinomycetes</taxon>
        <taxon>Kitasatosporales</taxon>
        <taxon>Streptomycetaceae</taxon>
        <taxon>Streptomyces</taxon>
    </lineage>
</organism>
<dbReference type="InterPro" id="IPR025326">
    <property type="entry name" value="DUF4232"/>
</dbReference>
<proteinExistence type="predicted"/>
<evidence type="ECO:0000259" key="2">
    <source>
        <dbReference type="Pfam" id="PF14016"/>
    </source>
</evidence>